<feature type="region of interest" description="Disordered" evidence="2">
    <location>
        <begin position="1"/>
        <end position="34"/>
    </location>
</feature>
<evidence type="ECO:0000313" key="4">
    <source>
        <dbReference type="Proteomes" id="UP001344447"/>
    </source>
</evidence>
<sequence>MNSSKELSFNNVVRDGSSGSDKSDDSEQVNGGLSKDECEYLKSLSEDKKRENELINLVNLLKQRNEELEHQMKKSEMIYINFI</sequence>
<comment type="caution">
    <text evidence="3">The sequence shown here is derived from an EMBL/GenBank/DDBJ whole genome shotgun (WGS) entry which is preliminary data.</text>
</comment>
<keyword evidence="1" id="KW-0175">Coiled coil</keyword>
<keyword evidence="4" id="KW-1185">Reference proteome</keyword>
<dbReference type="EMBL" id="JAVFKY010000001">
    <property type="protein sequence ID" value="KAK5582452.1"/>
    <property type="molecule type" value="Genomic_DNA"/>
</dbReference>
<evidence type="ECO:0000256" key="2">
    <source>
        <dbReference type="SAM" id="MobiDB-lite"/>
    </source>
</evidence>
<feature type="compositionally biased region" description="Polar residues" evidence="2">
    <location>
        <begin position="1"/>
        <end position="11"/>
    </location>
</feature>
<evidence type="ECO:0000256" key="1">
    <source>
        <dbReference type="SAM" id="Coils"/>
    </source>
</evidence>
<dbReference type="AlphaFoldDB" id="A0AAN7U074"/>
<reference evidence="3 4" key="1">
    <citation type="submission" date="2023-11" db="EMBL/GenBank/DDBJ databases">
        <title>Dfirmibasis_genome.</title>
        <authorList>
            <person name="Edelbroek B."/>
            <person name="Kjellin J."/>
            <person name="Jerlstrom-Hultqvist J."/>
            <person name="Soderbom F."/>
        </authorList>
    </citation>
    <scope>NUCLEOTIDE SEQUENCE [LARGE SCALE GENOMIC DNA]</scope>
    <source>
        <strain evidence="3 4">TNS-C-14</strain>
    </source>
</reference>
<protein>
    <submittedName>
        <fullName evidence="3">Uncharacterized protein</fullName>
    </submittedName>
</protein>
<feature type="coiled-coil region" evidence="1">
    <location>
        <begin position="51"/>
        <end position="78"/>
    </location>
</feature>
<name>A0AAN7U074_9MYCE</name>
<proteinExistence type="predicted"/>
<evidence type="ECO:0000313" key="3">
    <source>
        <dbReference type="EMBL" id="KAK5582452.1"/>
    </source>
</evidence>
<accession>A0AAN7U074</accession>
<dbReference type="Proteomes" id="UP001344447">
    <property type="component" value="Unassembled WGS sequence"/>
</dbReference>
<organism evidence="3 4">
    <name type="scientific">Dictyostelium firmibasis</name>
    <dbReference type="NCBI Taxonomy" id="79012"/>
    <lineage>
        <taxon>Eukaryota</taxon>
        <taxon>Amoebozoa</taxon>
        <taxon>Evosea</taxon>
        <taxon>Eumycetozoa</taxon>
        <taxon>Dictyostelia</taxon>
        <taxon>Dictyosteliales</taxon>
        <taxon>Dictyosteliaceae</taxon>
        <taxon>Dictyostelium</taxon>
    </lineage>
</organism>
<gene>
    <name evidence="3" type="ORF">RB653_004037</name>
</gene>